<organism evidence="2 3">
    <name type="scientific">Cuscuta epithymum</name>
    <dbReference type="NCBI Taxonomy" id="186058"/>
    <lineage>
        <taxon>Eukaryota</taxon>
        <taxon>Viridiplantae</taxon>
        <taxon>Streptophyta</taxon>
        <taxon>Embryophyta</taxon>
        <taxon>Tracheophyta</taxon>
        <taxon>Spermatophyta</taxon>
        <taxon>Magnoliopsida</taxon>
        <taxon>eudicotyledons</taxon>
        <taxon>Gunneridae</taxon>
        <taxon>Pentapetalae</taxon>
        <taxon>asterids</taxon>
        <taxon>lamiids</taxon>
        <taxon>Solanales</taxon>
        <taxon>Convolvulaceae</taxon>
        <taxon>Cuscuteae</taxon>
        <taxon>Cuscuta</taxon>
        <taxon>Cuscuta subgen. Cuscuta</taxon>
    </lineage>
</organism>
<feature type="transmembrane region" description="Helical" evidence="1">
    <location>
        <begin position="12"/>
        <end position="29"/>
    </location>
</feature>
<evidence type="ECO:0000256" key="1">
    <source>
        <dbReference type="SAM" id="Phobius"/>
    </source>
</evidence>
<keyword evidence="1" id="KW-0472">Membrane</keyword>
<keyword evidence="1" id="KW-0812">Transmembrane</keyword>
<dbReference type="EMBL" id="CAMAPF010000021">
    <property type="protein sequence ID" value="CAH9072106.1"/>
    <property type="molecule type" value="Genomic_DNA"/>
</dbReference>
<evidence type="ECO:0000313" key="3">
    <source>
        <dbReference type="Proteomes" id="UP001152523"/>
    </source>
</evidence>
<sequence>MCHWCKRESVSQYHMLLLCPLAVSIWSYFNSTQQINKGTTNTVKLKLMQWWIGVSGKSMDSVYTAILYGVVAWHLWKTYWDSIFNESVPDKGSIIHQICKLMLNWCGAHDNLHGNERIKGLGLIPLAFKKKRPQMFRWIKPIGPRVKLNWCVFKHNGKSAVGYLLLDHVGKMIASEGFPLSGLTMGEDEVFHQALKWTEGLGFPN</sequence>
<gene>
    <name evidence="2" type="ORF">CEPIT_LOCUS4202</name>
</gene>
<proteinExistence type="predicted"/>
<protein>
    <recommendedName>
        <fullName evidence="4">Reverse transcriptase zinc-binding domain-containing protein</fullName>
    </recommendedName>
</protein>
<dbReference type="AlphaFoldDB" id="A0AAV0CAI7"/>
<comment type="caution">
    <text evidence="2">The sequence shown here is derived from an EMBL/GenBank/DDBJ whole genome shotgun (WGS) entry which is preliminary data.</text>
</comment>
<name>A0AAV0CAI7_9ASTE</name>
<keyword evidence="3" id="KW-1185">Reference proteome</keyword>
<dbReference type="Proteomes" id="UP001152523">
    <property type="component" value="Unassembled WGS sequence"/>
</dbReference>
<accession>A0AAV0CAI7</accession>
<keyword evidence="1" id="KW-1133">Transmembrane helix</keyword>
<reference evidence="2" key="1">
    <citation type="submission" date="2022-07" db="EMBL/GenBank/DDBJ databases">
        <authorList>
            <person name="Macas J."/>
            <person name="Novak P."/>
            <person name="Neumann P."/>
        </authorList>
    </citation>
    <scope>NUCLEOTIDE SEQUENCE</scope>
</reference>
<evidence type="ECO:0008006" key="4">
    <source>
        <dbReference type="Google" id="ProtNLM"/>
    </source>
</evidence>
<evidence type="ECO:0000313" key="2">
    <source>
        <dbReference type="EMBL" id="CAH9072106.1"/>
    </source>
</evidence>